<dbReference type="EMBL" id="AP018553">
    <property type="protein sequence ID" value="BBD73594.1"/>
    <property type="molecule type" value="Genomic_DNA"/>
</dbReference>
<dbReference type="KEGG" id="sacd:HS1genome_1983"/>
<dbReference type="Proteomes" id="UP000276741">
    <property type="component" value="Chromosome"/>
</dbReference>
<organism evidence="1 2">
    <name type="scientific">Sulfodiicoccus acidiphilus</name>
    <dbReference type="NCBI Taxonomy" id="1670455"/>
    <lineage>
        <taxon>Archaea</taxon>
        <taxon>Thermoproteota</taxon>
        <taxon>Thermoprotei</taxon>
        <taxon>Sulfolobales</taxon>
        <taxon>Sulfolobaceae</taxon>
        <taxon>Sulfodiicoccus</taxon>
    </lineage>
</organism>
<sequence>MAPTGITMILSHDDWSLVTEKYSRDELRVVMRSRLASPDLDREYVIGEVTTKEPRVLNYLVRAMRSRPRTFRVELVDVVRGRGN</sequence>
<protein>
    <submittedName>
        <fullName evidence="1">Uncharacterized protein</fullName>
    </submittedName>
</protein>
<gene>
    <name evidence="1" type="ORF">HS1genome_1983</name>
</gene>
<keyword evidence="2" id="KW-1185">Reference proteome</keyword>
<name>A0A348B5Z2_9CREN</name>
<evidence type="ECO:0000313" key="1">
    <source>
        <dbReference type="EMBL" id="BBD73594.1"/>
    </source>
</evidence>
<reference evidence="2" key="1">
    <citation type="submission" date="2018-04" db="EMBL/GenBank/DDBJ databases">
        <title>Complete genome sequence of Sulfodiicoccus acidiphilus strain HS-1.</title>
        <authorList>
            <person name="Sakai H.D."/>
            <person name="Kurosawa N."/>
        </authorList>
    </citation>
    <scope>NUCLEOTIDE SEQUENCE [LARGE SCALE GENOMIC DNA]</scope>
    <source>
        <strain evidence="2">HS-1</strain>
    </source>
</reference>
<accession>A0A348B5Z2</accession>
<dbReference type="AlphaFoldDB" id="A0A348B5Z2"/>
<dbReference type="RefSeq" id="WP_126450846.1">
    <property type="nucleotide sequence ID" value="NZ_AP018553.1"/>
</dbReference>
<proteinExistence type="predicted"/>
<evidence type="ECO:0000313" key="2">
    <source>
        <dbReference type="Proteomes" id="UP000276741"/>
    </source>
</evidence>
<dbReference type="GeneID" id="38667446"/>